<evidence type="ECO:0000256" key="2">
    <source>
        <dbReference type="ARBA" id="ARBA00005466"/>
    </source>
</evidence>
<dbReference type="InterPro" id="IPR050416">
    <property type="entry name" value="FAD-linked_Oxidoreductase"/>
</dbReference>
<dbReference type="InterPro" id="IPR036318">
    <property type="entry name" value="FAD-bd_PCMH-like_sf"/>
</dbReference>
<dbReference type="OrthoDB" id="5169292at2"/>
<dbReference type="InterPro" id="IPR016166">
    <property type="entry name" value="FAD-bd_PCMH"/>
</dbReference>
<organism evidence="7 8">
    <name type="scientific">Actinocrispum wychmicini</name>
    <dbReference type="NCBI Taxonomy" id="1213861"/>
    <lineage>
        <taxon>Bacteria</taxon>
        <taxon>Bacillati</taxon>
        <taxon>Actinomycetota</taxon>
        <taxon>Actinomycetes</taxon>
        <taxon>Pseudonocardiales</taxon>
        <taxon>Pseudonocardiaceae</taxon>
        <taxon>Actinocrispum</taxon>
    </lineage>
</organism>
<dbReference type="Gene3D" id="3.30.43.10">
    <property type="entry name" value="Uridine Diphospho-n-acetylenolpyruvylglucosamine Reductase, domain 2"/>
    <property type="match status" value="1"/>
</dbReference>
<keyword evidence="3" id="KW-0285">Flavoprotein</keyword>
<evidence type="ECO:0000256" key="1">
    <source>
        <dbReference type="ARBA" id="ARBA00001974"/>
    </source>
</evidence>
<name>A0A4R2JS90_9PSEU</name>
<keyword evidence="5" id="KW-0560">Oxidoreductase</keyword>
<dbReference type="Gene3D" id="3.30.465.10">
    <property type="match status" value="1"/>
</dbReference>
<gene>
    <name evidence="7" type="ORF">EV192_104582</name>
</gene>
<dbReference type="AlphaFoldDB" id="A0A4R2JS90"/>
<evidence type="ECO:0000256" key="3">
    <source>
        <dbReference type="ARBA" id="ARBA00022630"/>
    </source>
</evidence>
<proteinExistence type="inferred from homology"/>
<keyword evidence="8" id="KW-1185">Reference proteome</keyword>
<dbReference type="Proteomes" id="UP000295680">
    <property type="component" value="Unassembled WGS sequence"/>
</dbReference>
<dbReference type="InterPro" id="IPR006093">
    <property type="entry name" value="Oxy_OxRdtase_FAD_BS"/>
</dbReference>
<comment type="caution">
    <text evidence="7">The sequence shown here is derived from an EMBL/GenBank/DDBJ whole genome shotgun (WGS) entry which is preliminary data.</text>
</comment>
<reference evidence="7 8" key="1">
    <citation type="submission" date="2019-03" db="EMBL/GenBank/DDBJ databases">
        <title>Genomic Encyclopedia of Type Strains, Phase IV (KMG-IV): sequencing the most valuable type-strain genomes for metagenomic binning, comparative biology and taxonomic classification.</title>
        <authorList>
            <person name="Goeker M."/>
        </authorList>
    </citation>
    <scope>NUCLEOTIDE SEQUENCE [LARGE SCALE GENOMIC DNA]</scope>
    <source>
        <strain evidence="7 8">DSM 45934</strain>
    </source>
</reference>
<dbReference type="InterPro" id="IPR012951">
    <property type="entry name" value="BBE"/>
</dbReference>
<dbReference type="InterPro" id="IPR016169">
    <property type="entry name" value="FAD-bd_PCMH_sub2"/>
</dbReference>
<dbReference type="PROSITE" id="PS51387">
    <property type="entry name" value="FAD_PCMH"/>
    <property type="match status" value="1"/>
</dbReference>
<keyword evidence="4" id="KW-0274">FAD</keyword>
<dbReference type="PANTHER" id="PTHR42973">
    <property type="entry name" value="BINDING OXIDOREDUCTASE, PUTATIVE (AFU_ORTHOLOGUE AFUA_1G17690)-RELATED"/>
    <property type="match status" value="1"/>
</dbReference>
<dbReference type="GO" id="GO:0016491">
    <property type="term" value="F:oxidoreductase activity"/>
    <property type="evidence" value="ECO:0007669"/>
    <property type="project" value="UniProtKB-KW"/>
</dbReference>
<evidence type="ECO:0000313" key="8">
    <source>
        <dbReference type="Proteomes" id="UP000295680"/>
    </source>
</evidence>
<comment type="cofactor">
    <cofactor evidence="1">
        <name>FAD</name>
        <dbReference type="ChEBI" id="CHEBI:57692"/>
    </cofactor>
</comment>
<evidence type="ECO:0000313" key="7">
    <source>
        <dbReference type="EMBL" id="TCO59739.1"/>
    </source>
</evidence>
<evidence type="ECO:0000259" key="6">
    <source>
        <dbReference type="PROSITE" id="PS51387"/>
    </source>
</evidence>
<evidence type="ECO:0000256" key="5">
    <source>
        <dbReference type="ARBA" id="ARBA00023002"/>
    </source>
</evidence>
<protein>
    <submittedName>
        <fullName evidence="7">FAD/FMN-containing dehydrogenase</fullName>
    </submittedName>
</protein>
<accession>A0A4R2JS90</accession>
<dbReference type="InterPro" id="IPR006094">
    <property type="entry name" value="Oxid_FAD_bind_N"/>
</dbReference>
<dbReference type="RefSeq" id="WP_132117858.1">
    <property type="nucleotide sequence ID" value="NZ_SLWS01000004.1"/>
</dbReference>
<evidence type="ECO:0000256" key="4">
    <source>
        <dbReference type="ARBA" id="ARBA00022827"/>
    </source>
</evidence>
<feature type="domain" description="FAD-binding PCMH-type" evidence="6">
    <location>
        <begin position="36"/>
        <end position="204"/>
    </location>
</feature>
<dbReference type="SUPFAM" id="SSF56176">
    <property type="entry name" value="FAD-binding/transporter-associated domain-like"/>
    <property type="match status" value="1"/>
</dbReference>
<dbReference type="PANTHER" id="PTHR42973:SF39">
    <property type="entry name" value="FAD-BINDING PCMH-TYPE DOMAIN-CONTAINING PROTEIN"/>
    <property type="match status" value="1"/>
</dbReference>
<comment type="similarity">
    <text evidence="2">Belongs to the oxygen-dependent FAD-linked oxidoreductase family.</text>
</comment>
<dbReference type="PROSITE" id="PS00862">
    <property type="entry name" value="OX2_COVAL_FAD"/>
    <property type="match status" value="1"/>
</dbReference>
<dbReference type="EMBL" id="SLWS01000004">
    <property type="protein sequence ID" value="TCO59739.1"/>
    <property type="molecule type" value="Genomic_DNA"/>
</dbReference>
<sequence>MTQQLAARRADLFRGPVHRPGDAAYDTQRASLDPTFDARPAVIVEATGPADVRAAVTWARANDLPIAVQSTGHGTRVASDGGLLLKTARMATVQIDPDRRIARVGAGAVWGDVLAAAAPYGLAPVSGSSPTVGVAGFTLGGGLGPLSRAYGLGADNLVRIDLVTADGEPVTATPDDRPELFWAVRGGGGNFGVVTSMEIRLHPVTKVYAGQALFPIDRAADLLARYRDYAPVMPDELTCTIALVGGHVAVRATYAGDAATARRALRPLSAGIPVHDTFAEVTVPQASVPGTAPRQFDLFAAIPDGLIESLVDVPGAVEVRYWGGAIGRFEGPAGHRGVPFSIAVDGAAECLRPYATGGSFLNFLHDPHAVETAYTAADYQRLRAVKAAYDPSNVFHRNMNIPPAVRGGGIRGALLG</sequence>
<dbReference type="Gene3D" id="3.40.462.20">
    <property type="match status" value="1"/>
</dbReference>
<dbReference type="GO" id="GO:0071949">
    <property type="term" value="F:FAD binding"/>
    <property type="evidence" value="ECO:0007669"/>
    <property type="project" value="InterPro"/>
</dbReference>
<dbReference type="Pfam" id="PF01565">
    <property type="entry name" value="FAD_binding_4"/>
    <property type="match status" value="1"/>
</dbReference>
<dbReference type="Pfam" id="PF08031">
    <property type="entry name" value="BBE"/>
    <property type="match status" value="1"/>
</dbReference>
<dbReference type="InterPro" id="IPR016167">
    <property type="entry name" value="FAD-bd_PCMH_sub1"/>
</dbReference>